<sequence>MEKIDYRFEVKRYNGVPTLFICDKPVHGWFTGDTSGMKFEKELIKCFPDHLYSLRIPSPEFNTLSLEKDIKKLLQKDKDAIILFHFRTDRMPQWWIEKYGDELIVYDDGGKKASQCGPEKMENPSISSEIWKQYVCDSIRKYTRYLKENYPERFSGYYFAWGICGEWNYYGETDMNDWRCPDFSPAMIRKFRSWLREKYGNSIKLLRESWNDATIDFESAEIPQRIKRLSSELGSFRDPLRNSDVTDYYQFVSDIAADTFIDFCKTAKEQSSNTIICGGGYGGLMDINVCSYLYFGLTTSGGIKKVLNSPYVDFYSTPYSYYSREIGVGDCSYMCITESWKLHNKIRLGDNDTRTSLAEPFHKPFGRPDTIRDSIEILKRDFGQHLIRTSGGFWLAQWLDHPQLIKTISKLNKIGQLSMKYDRSSADGIAMIVDVDSLFYQKMANILMYKLLYEQRMNEFGRIGTPWHLYLHDDLAINDMPDYRVYVFLNTFYLTDSERKTIKEKVCRNNNTVVWMHAPGFQNEKGFSMDAIEDLTGIRVRYEDVSANSEIKIINFFHPLTNNIIPDSRDSFLGVRKMFEWSGTPSHGHMDHTGVVEPVFYADDPHAMVFGKIISINKPGFVMKDMGEWKSIYISAPMLTAKILRNICKFSGVHIYLDTDDLLYANRHFVVVHTKTKGEKTINLPVEANVYEAFENRCIGKSIKRFTEFIPARCTRIYFLEY</sequence>
<dbReference type="PANTHER" id="PTHR36447:SF2">
    <property type="entry name" value="BETA-GALACTOSIDASE YESZ"/>
    <property type="match status" value="1"/>
</dbReference>
<comment type="caution">
    <text evidence="6">The sequence shown here is derived from an EMBL/GenBank/DDBJ whole genome shotgun (WGS) entry which is preliminary data.</text>
</comment>
<evidence type="ECO:0000256" key="2">
    <source>
        <dbReference type="ARBA" id="ARBA00022801"/>
    </source>
</evidence>
<keyword evidence="2" id="KW-0378">Hydrolase</keyword>
<dbReference type="GO" id="GO:0009341">
    <property type="term" value="C:beta-galactosidase complex"/>
    <property type="evidence" value="ECO:0007669"/>
    <property type="project" value="InterPro"/>
</dbReference>
<evidence type="ECO:0000259" key="5">
    <source>
        <dbReference type="Pfam" id="PF02449"/>
    </source>
</evidence>
<dbReference type="InterPro" id="IPR003476">
    <property type="entry name" value="Glyco_hydro_42"/>
</dbReference>
<dbReference type="Proteomes" id="UP000485562">
    <property type="component" value="Unassembled WGS sequence"/>
</dbReference>
<evidence type="ECO:0000256" key="3">
    <source>
        <dbReference type="ARBA" id="ARBA00022833"/>
    </source>
</evidence>
<dbReference type="GO" id="GO:0004565">
    <property type="term" value="F:beta-galactosidase activity"/>
    <property type="evidence" value="ECO:0007669"/>
    <property type="project" value="InterPro"/>
</dbReference>
<accession>A0A1V6C909</accession>
<dbReference type="InterPro" id="IPR013529">
    <property type="entry name" value="Glyco_hydro_42_N"/>
</dbReference>
<dbReference type="EMBL" id="MWDQ01000082">
    <property type="protein sequence ID" value="OQB73392.1"/>
    <property type="molecule type" value="Genomic_DNA"/>
</dbReference>
<name>A0A1V6C909_UNCT6</name>
<reference evidence="6" key="1">
    <citation type="submission" date="2017-02" db="EMBL/GenBank/DDBJ databases">
        <title>Delving into the versatile metabolic prowess of the omnipresent phylum Bacteroidetes.</title>
        <authorList>
            <person name="Nobu M.K."/>
            <person name="Mei R."/>
            <person name="Narihiro T."/>
            <person name="Kuroda K."/>
            <person name="Liu W.-T."/>
        </authorList>
    </citation>
    <scope>NUCLEOTIDE SEQUENCE</scope>
    <source>
        <strain evidence="6">ADurb.Bin131</strain>
    </source>
</reference>
<organism evidence="6">
    <name type="scientific">candidate division TA06 bacterium ADurb.Bin131</name>
    <dbReference type="NCBI Taxonomy" id="1852827"/>
    <lineage>
        <taxon>Bacteria</taxon>
        <taxon>Bacteria division TA06</taxon>
    </lineage>
</organism>
<evidence type="ECO:0000256" key="1">
    <source>
        <dbReference type="ARBA" id="ARBA00022723"/>
    </source>
</evidence>
<keyword evidence="1" id="KW-0479">Metal-binding</keyword>
<dbReference type="AlphaFoldDB" id="A0A1V6C909"/>
<dbReference type="Gene3D" id="3.20.20.80">
    <property type="entry name" value="Glycosidases"/>
    <property type="match status" value="1"/>
</dbReference>
<evidence type="ECO:0000313" key="6">
    <source>
        <dbReference type="EMBL" id="OQB73392.1"/>
    </source>
</evidence>
<protein>
    <submittedName>
        <fullName evidence="6">Beta-galactosidase</fullName>
    </submittedName>
</protein>
<evidence type="ECO:0000256" key="4">
    <source>
        <dbReference type="ARBA" id="ARBA00023295"/>
    </source>
</evidence>
<feature type="domain" description="Glycoside hydrolase family 42 N-terminal" evidence="5">
    <location>
        <begin position="82"/>
        <end position="275"/>
    </location>
</feature>
<keyword evidence="3" id="KW-0862">Zinc</keyword>
<dbReference type="SUPFAM" id="SSF51445">
    <property type="entry name" value="(Trans)glycosidases"/>
    <property type="match status" value="1"/>
</dbReference>
<dbReference type="GO" id="GO:0005975">
    <property type="term" value="P:carbohydrate metabolic process"/>
    <property type="evidence" value="ECO:0007669"/>
    <property type="project" value="InterPro"/>
</dbReference>
<dbReference type="Pfam" id="PF02449">
    <property type="entry name" value="Glyco_hydro_42"/>
    <property type="match status" value="1"/>
</dbReference>
<proteinExistence type="predicted"/>
<gene>
    <name evidence="6" type="ORF">BWX89_00991</name>
</gene>
<dbReference type="PANTHER" id="PTHR36447">
    <property type="entry name" value="BETA-GALACTOSIDASE GANA"/>
    <property type="match status" value="1"/>
</dbReference>
<keyword evidence="4" id="KW-0326">Glycosidase</keyword>
<dbReference type="GO" id="GO:0046872">
    <property type="term" value="F:metal ion binding"/>
    <property type="evidence" value="ECO:0007669"/>
    <property type="project" value="UniProtKB-KW"/>
</dbReference>
<dbReference type="InterPro" id="IPR017853">
    <property type="entry name" value="GH"/>
</dbReference>